<keyword evidence="1" id="KW-0472">Membrane</keyword>
<dbReference type="Proteomes" id="UP000028939">
    <property type="component" value="Chromosome"/>
</dbReference>
<feature type="transmembrane region" description="Helical" evidence="1">
    <location>
        <begin position="6"/>
        <end position="29"/>
    </location>
</feature>
<dbReference type="OrthoDB" id="7062264at2"/>
<dbReference type="KEGG" id="cuv:CUREI_10495"/>
<feature type="transmembrane region" description="Helical" evidence="1">
    <location>
        <begin position="201"/>
        <end position="222"/>
    </location>
</feature>
<evidence type="ECO:0000313" key="3">
    <source>
        <dbReference type="Proteomes" id="UP000028939"/>
    </source>
</evidence>
<dbReference type="AlphaFoldDB" id="A0A077HMT8"/>
<keyword evidence="1" id="KW-0812">Transmembrane</keyword>
<feature type="transmembrane region" description="Helical" evidence="1">
    <location>
        <begin position="159"/>
        <end position="180"/>
    </location>
</feature>
<name>A0A077HMT8_9CORY</name>
<proteinExistence type="predicted"/>
<keyword evidence="1" id="KW-1133">Transmembrane helix</keyword>
<dbReference type="EMBL" id="CP009215">
    <property type="protein sequence ID" value="AIL97645.1"/>
    <property type="molecule type" value="Genomic_DNA"/>
</dbReference>
<accession>A0A077HMT8</accession>
<dbReference type="InterPro" id="IPR021315">
    <property type="entry name" value="Gap/Sap"/>
</dbReference>
<dbReference type="RefSeq" id="WP_038613252.1">
    <property type="nucleotide sequence ID" value="NZ_CP009215.1"/>
</dbReference>
<evidence type="ECO:0008006" key="4">
    <source>
        <dbReference type="Google" id="ProtNLM"/>
    </source>
</evidence>
<evidence type="ECO:0000256" key="1">
    <source>
        <dbReference type="SAM" id="Phobius"/>
    </source>
</evidence>
<organism evidence="2 3">
    <name type="scientific">Corynebacterium ureicelerivorans</name>
    <dbReference type="NCBI Taxonomy" id="401472"/>
    <lineage>
        <taxon>Bacteria</taxon>
        <taxon>Bacillati</taxon>
        <taxon>Actinomycetota</taxon>
        <taxon>Actinomycetes</taxon>
        <taxon>Mycobacteriales</taxon>
        <taxon>Corynebacteriaceae</taxon>
        <taxon>Corynebacterium</taxon>
    </lineage>
</organism>
<gene>
    <name evidence="2" type="ORF">CUREI_10495</name>
</gene>
<protein>
    <recommendedName>
        <fullName evidence="4">Sap, sulfolipid-1-addressing protein</fullName>
    </recommendedName>
</protein>
<sequence length="229" mass="23709">MGSAIPVVGLALLDSLSLGTLVIPLALIVHWRAVRVPALATYLVTVVAVYFLLGLGILLGFAGLGSVAEGVTQTDVFPWITLILGAALAIFGIFAPNPKKPEPGQLPTRAASATSSVPSMVALGLGASLTEAATMLPYIAAMGIIGSWDIPSVAKAGAVGIYCLLMIMPTVALATLALLFGQKFFPRLERLIPRLGYEAKVTLLWIAAIVGIYMVANSVATIRGDLPAS</sequence>
<keyword evidence="3" id="KW-1185">Reference proteome</keyword>
<reference evidence="2 3" key="1">
    <citation type="submission" date="2014-08" db="EMBL/GenBank/DDBJ databases">
        <title>Complete genome sequence of Corynebacterium ureicelerivorans DSM 45051, a lipophilic and urea-splitting isolate from a blood culture of a septicaemia patient.</title>
        <authorList>
            <person name="Tippelt A."/>
            <person name="Albersmeier A."/>
            <person name="Brinkrolf K."/>
            <person name="Ruckert C."/>
            <person name="Tauch A."/>
        </authorList>
    </citation>
    <scope>NUCLEOTIDE SEQUENCE [LARGE SCALE GENOMIC DNA]</scope>
    <source>
        <strain evidence="2 3">IMMIB RIV-2301</strain>
    </source>
</reference>
<dbReference type="STRING" id="401472.CUREI_10495"/>
<dbReference type="Pfam" id="PF11139">
    <property type="entry name" value="SfLAP"/>
    <property type="match status" value="1"/>
</dbReference>
<feature type="transmembrane region" description="Helical" evidence="1">
    <location>
        <begin position="76"/>
        <end position="96"/>
    </location>
</feature>
<dbReference type="HOGENOM" id="CLU_082333_0_0_11"/>
<feature type="transmembrane region" description="Helical" evidence="1">
    <location>
        <begin position="117"/>
        <end position="139"/>
    </location>
</feature>
<evidence type="ECO:0000313" key="2">
    <source>
        <dbReference type="EMBL" id="AIL97645.1"/>
    </source>
</evidence>
<feature type="transmembrane region" description="Helical" evidence="1">
    <location>
        <begin position="41"/>
        <end position="64"/>
    </location>
</feature>